<evidence type="ECO:0000256" key="9">
    <source>
        <dbReference type="ARBA" id="ARBA00023004"/>
    </source>
</evidence>
<comment type="similarity">
    <text evidence="3">Belongs to the AcsF family.</text>
</comment>
<evidence type="ECO:0000256" key="4">
    <source>
        <dbReference type="ARBA" id="ARBA00012092"/>
    </source>
</evidence>
<dbReference type="RefSeq" id="XP_011401096.1">
    <property type="nucleotide sequence ID" value="XM_011402794.1"/>
</dbReference>
<keyword evidence="13" id="KW-0812">Transmembrane</keyword>
<reference evidence="17" key="3">
    <citation type="submission" date="2018-10" db="EMBL/GenBank/DDBJ databases">
        <authorList>
            <person name="Hovde B."/>
            <person name="Zhang X."/>
        </authorList>
    </citation>
    <scope>NUCLEOTIDE SEQUENCE [LARGE SCALE GENOMIC DNA]</scope>
    <source>
        <strain evidence="17">UTEX 25</strain>
    </source>
</reference>
<gene>
    <name evidence="17" type="ORF">APUTEX25_002656</name>
    <name evidence="16" type="ORF">F751_5195</name>
</gene>
<dbReference type="InterPro" id="IPR009078">
    <property type="entry name" value="Ferritin-like_SF"/>
</dbReference>
<keyword evidence="9" id="KW-0408">Iron</keyword>
<evidence type="ECO:0000256" key="12">
    <source>
        <dbReference type="SAM" id="MobiDB-lite"/>
    </source>
</evidence>
<dbReference type="OrthoDB" id="524174at2759"/>
<proteinExistence type="inferred from homology"/>
<evidence type="ECO:0000256" key="7">
    <source>
        <dbReference type="ARBA" id="ARBA00022857"/>
    </source>
</evidence>
<feature type="region of interest" description="Disordered" evidence="12">
    <location>
        <begin position="294"/>
        <end position="321"/>
    </location>
</feature>
<feature type="signal peptide" evidence="14">
    <location>
        <begin position="1"/>
        <end position="23"/>
    </location>
</feature>
<evidence type="ECO:0000256" key="5">
    <source>
        <dbReference type="ARBA" id="ARBA00022531"/>
    </source>
</evidence>
<dbReference type="Pfam" id="PF02915">
    <property type="entry name" value="Rubrerythrin"/>
    <property type="match status" value="1"/>
</dbReference>
<keyword evidence="10" id="KW-0149">Chlorophyll biosynthesis</keyword>
<dbReference type="GO" id="GO:0032469">
    <property type="term" value="P:endoplasmic reticulum calcium ion homeostasis"/>
    <property type="evidence" value="ECO:0007669"/>
    <property type="project" value="InterPro"/>
</dbReference>
<sequence length="687" mass="78724">MQLRAHACLVACLLISAVVGAVAVTSETPVAKTRPLAFPFNVNFKPQDTWAPEAVFGVFVFLFLINIWRGRQSNERRAIFWATQLISAESQLPDNFALIGPGNSGEGEVLVRESMNIYCVHVSGRRYCKSGRLTFFFRKRQDLLAWAVSGITRSPDVLDIQIDLSPGSIPPLVLLIARAGHAKTLAKEQADVKTFTKLLEVKKDRLAAWPSIDLAVYAEQASAFYDLMTPYLLSHSFGQGAWEELGTCFRHLHITSEGQGDDTKQARQQAKRAAENRAKKEVLALKAAEQKRQEELMARREKKAEQDQPMRAASTAGASGDELRDELGFKLMRKGVKEFSGETILTPRFYTTDFEEMEKMYSLEENPNLKMDELEAMLAEFRRDYNQCHFVRNATFPEAAKKLTGNTRKIFIEFLERSCTAEFSGFLLYKELGRRLKKANPVLAEIFTLLSRDEARHAGFINKSMSDFNLALDLGFLTRNRKYTFFKPKFIIYATYLSEKIGYWRYISIYRHLQRNPDCQLYPLFEYFENWCQDESRHGDFLAATLKCQPELLEGTAARLWSRFFCLSVYITMYLNDHQRSFFYESLGMDTTRFNKHVILETNNTTERIFPEVPDVENPAFFQRLDEMVKHNNAIVQIGRSDAPNWLKNLQKLPHLERIAKGCILLFLAPAKRVGSLDVEGDAAFQY</sequence>
<dbReference type="GeneID" id="23616586"/>
<evidence type="ECO:0000256" key="14">
    <source>
        <dbReference type="SAM" id="SignalP"/>
    </source>
</evidence>
<dbReference type="GO" id="GO:0048529">
    <property type="term" value="F:magnesium-protoporphyrin IX monomethyl ester (oxidative) cyclase activity"/>
    <property type="evidence" value="ECO:0007669"/>
    <property type="project" value="UniProtKB-EC"/>
</dbReference>
<evidence type="ECO:0000259" key="15">
    <source>
        <dbReference type="Pfam" id="PF02915"/>
    </source>
</evidence>
<evidence type="ECO:0000313" key="18">
    <source>
        <dbReference type="Proteomes" id="UP000028924"/>
    </source>
</evidence>
<dbReference type="PANTHER" id="PTHR31053:SF2">
    <property type="entry name" value="MAGNESIUM-PROTOPORPHYRIN IX MONOMETHYL ESTER [OXIDATIVE] CYCLASE, CHLOROPLASTIC"/>
    <property type="match status" value="1"/>
</dbReference>
<feature type="compositionally biased region" description="Basic and acidic residues" evidence="12">
    <location>
        <begin position="294"/>
        <end position="308"/>
    </location>
</feature>
<evidence type="ECO:0000256" key="10">
    <source>
        <dbReference type="ARBA" id="ARBA00023171"/>
    </source>
</evidence>
<dbReference type="HAMAP" id="MF_01840">
    <property type="entry name" value="AcsF"/>
    <property type="match status" value="1"/>
</dbReference>
<name>A0A087SQT0_AUXPR</name>
<evidence type="ECO:0000256" key="11">
    <source>
        <dbReference type="ARBA" id="ARBA00049231"/>
    </source>
</evidence>
<keyword evidence="8" id="KW-0560">Oxidoreductase</keyword>
<evidence type="ECO:0000256" key="6">
    <source>
        <dbReference type="ARBA" id="ARBA00022723"/>
    </source>
</evidence>
<protein>
    <recommendedName>
        <fullName evidence="4">magnesium-protoporphyrin IX monomethyl ester (oxidative) cyclase</fullName>
        <ecNumber evidence="4">1.14.13.81</ecNumber>
    </recommendedName>
</protein>
<keyword evidence="7" id="KW-0521">NADP</keyword>
<dbReference type="PANTHER" id="PTHR31053">
    <property type="entry name" value="MAGNESIUM-PROTOPORPHYRIN IX MONOMETHYL ESTER [OXIDATIVE] CYCLASE, CHLOROPLASTIC"/>
    <property type="match status" value="1"/>
</dbReference>
<reference evidence="19" key="2">
    <citation type="journal article" date="2018" name="Algal Res.">
        <title>Characterization of plant carbon substrate utilization by Auxenochlorella protothecoides.</title>
        <authorList>
            <person name="Vogler B.W."/>
            <person name="Starkenburg S.R."/>
            <person name="Sudasinghe N."/>
            <person name="Schambach J.Y."/>
            <person name="Rollin J.A."/>
            <person name="Pattathil S."/>
            <person name="Barry A.N."/>
        </authorList>
    </citation>
    <scope>NUCLEOTIDE SEQUENCE [LARGE SCALE GENOMIC DNA]</scope>
    <source>
        <strain evidence="19">UTEX 25</strain>
    </source>
</reference>
<dbReference type="UniPathway" id="UPA00668"/>
<dbReference type="GO" id="GO:0009535">
    <property type="term" value="C:chloroplast thylakoid membrane"/>
    <property type="evidence" value="ECO:0007669"/>
    <property type="project" value="TreeGrafter"/>
</dbReference>
<dbReference type="GO" id="GO:0005509">
    <property type="term" value="F:calcium ion binding"/>
    <property type="evidence" value="ECO:0007669"/>
    <property type="project" value="InterPro"/>
</dbReference>
<reference evidence="16 18" key="1">
    <citation type="journal article" date="2014" name="BMC Genomics">
        <title>Oil accumulation mechanisms of the oleaginous microalga Chlorella protothecoides revealed through its genome, transcriptomes, and proteomes.</title>
        <authorList>
            <person name="Gao C."/>
            <person name="Wang Y."/>
            <person name="Shen Y."/>
            <person name="Yan D."/>
            <person name="He X."/>
            <person name="Dai J."/>
            <person name="Wu Q."/>
        </authorList>
    </citation>
    <scope>NUCLEOTIDE SEQUENCE [LARGE SCALE GENOMIC DNA]</scope>
    <source>
        <strain evidence="16 18">0710</strain>
    </source>
</reference>
<keyword evidence="14" id="KW-0732">Signal</keyword>
<comment type="cofactor">
    <cofactor evidence="1">
        <name>Fe cation</name>
        <dbReference type="ChEBI" id="CHEBI:24875"/>
    </cofactor>
</comment>
<keyword evidence="5" id="KW-0602">Photosynthesis</keyword>
<dbReference type="KEGG" id="apro:F751_5195"/>
<feature type="chain" id="PRO_5040562292" description="magnesium-protoporphyrin IX monomethyl ester (oxidative) cyclase" evidence="14">
    <location>
        <begin position="24"/>
        <end position="687"/>
    </location>
</feature>
<accession>A0A087SQT0</accession>
<dbReference type="InterPro" id="IPR008434">
    <property type="entry name" value="AcsF"/>
</dbReference>
<dbReference type="eggNOG" id="KOG2357">
    <property type="taxonomic scope" value="Eukaryota"/>
</dbReference>
<dbReference type="GO" id="GO:0005783">
    <property type="term" value="C:endoplasmic reticulum"/>
    <property type="evidence" value="ECO:0007669"/>
    <property type="project" value="InterPro"/>
</dbReference>
<evidence type="ECO:0000256" key="3">
    <source>
        <dbReference type="ARBA" id="ARBA00006550"/>
    </source>
</evidence>
<evidence type="ECO:0000256" key="13">
    <source>
        <dbReference type="SAM" id="Phobius"/>
    </source>
</evidence>
<evidence type="ECO:0000313" key="19">
    <source>
        <dbReference type="Proteomes" id="UP000279271"/>
    </source>
</evidence>
<dbReference type="CDD" id="cd01047">
    <property type="entry name" value="ACSF"/>
    <property type="match status" value="1"/>
</dbReference>
<keyword evidence="6" id="KW-0479">Metal-binding</keyword>
<feature type="domain" description="Rubrerythrin diiron-binding" evidence="15">
    <location>
        <begin position="413"/>
        <end position="544"/>
    </location>
</feature>
<dbReference type="Proteomes" id="UP000028924">
    <property type="component" value="Unassembled WGS sequence"/>
</dbReference>
<dbReference type="AlphaFoldDB" id="A0A087SQT0"/>
<keyword evidence="13" id="KW-1133">Transmembrane helix</keyword>
<evidence type="ECO:0000313" key="17">
    <source>
        <dbReference type="EMBL" id="RMZ54079.1"/>
    </source>
</evidence>
<keyword evidence="18" id="KW-1185">Reference proteome</keyword>
<dbReference type="STRING" id="3075.A0A087SQT0"/>
<organism evidence="16 18">
    <name type="scientific">Auxenochlorella protothecoides</name>
    <name type="common">Green microalga</name>
    <name type="synonym">Chlorella protothecoides</name>
    <dbReference type="NCBI Taxonomy" id="3075"/>
    <lineage>
        <taxon>Eukaryota</taxon>
        <taxon>Viridiplantae</taxon>
        <taxon>Chlorophyta</taxon>
        <taxon>core chlorophytes</taxon>
        <taxon>Trebouxiophyceae</taxon>
        <taxon>Chlorellales</taxon>
        <taxon>Chlorellaceae</taxon>
        <taxon>Auxenochlorella</taxon>
    </lineage>
</organism>
<keyword evidence="13" id="KW-0472">Membrane</keyword>
<dbReference type="Proteomes" id="UP000279271">
    <property type="component" value="Unassembled WGS sequence"/>
</dbReference>
<dbReference type="EC" id="1.14.13.81" evidence="4"/>
<evidence type="ECO:0000313" key="16">
    <source>
        <dbReference type="EMBL" id="KFM28084.1"/>
    </source>
</evidence>
<evidence type="ECO:0000256" key="2">
    <source>
        <dbReference type="ARBA" id="ARBA00005173"/>
    </source>
</evidence>
<evidence type="ECO:0000256" key="1">
    <source>
        <dbReference type="ARBA" id="ARBA00001962"/>
    </source>
</evidence>
<evidence type="ECO:0000256" key="8">
    <source>
        <dbReference type="ARBA" id="ARBA00023002"/>
    </source>
</evidence>
<dbReference type="InterPro" id="IPR003251">
    <property type="entry name" value="Rr_diiron-bd_dom"/>
</dbReference>
<comment type="catalytic activity">
    <reaction evidence="11">
        <text>Mg-protoporphyrin IX 13-monomethyl ester + 3 NADPH + 3 O2 + 2 H(+) = 3,8-divinyl protochlorophyllide a + 3 NADP(+) + 5 H2O</text>
        <dbReference type="Rhea" id="RHEA:33235"/>
        <dbReference type="ChEBI" id="CHEBI:15377"/>
        <dbReference type="ChEBI" id="CHEBI:15378"/>
        <dbReference type="ChEBI" id="CHEBI:15379"/>
        <dbReference type="ChEBI" id="CHEBI:57783"/>
        <dbReference type="ChEBI" id="CHEBI:58349"/>
        <dbReference type="ChEBI" id="CHEBI:58632"/>
        <dbReference type="ChEBI" id="CHEBI:60491"/>
        <dbReference type="EC" id="1.14.13.81"/>
    </reaction>
</comment>
<dbReference type="NCBIfam" id="NF010172">
    <property type="entry name" value="PRK13654.1"/>
    <property type="match status" value="1"/>
</dbReference>
<dbReference type="Pfam" id="PF07946">
    <property type="entry name" value="CCDC47"/>
    <property type="match status" value="1"/>
</dbReference>
<dbReference type="EMBL" id="QOKY01000184">
    <property type="protein sequence ID" value="RMZ54079.1"/>
    <property type="molecule type" value="Genomic_DNA"/>
</dbReference>
<dbReference type="GO" id="GO:0015979">
    <property type="term" value="P:photosynthesis"/>
    <property type="evidence" value="ECO:0007669"/>
    <property type="project" value="UniProtKB-KW"/>
</dbReference>
<dbReference type="NCBIfam" id="TIGR02029">
    <property type="entry name" value="AcsF"/>
    <property type="match status" value="1"/>
</dbReference>
<dbReference type="InterPro" id="IPR012879">
    <property type="entry name" value="CCDC47"/>
</dbReference>
<dbReference type="GO" id="GO:0015995">
    <property type="term" value="P:chlorophyll biosynthetic process"/>
    <property type="evidence" value="ECO:0007669"/>
    <property type="project" value="UniProtKB-UniPathway"/>
</dbReference>
<reference evidence="17" key="4">
    <citation type="submission" date="2018-11" db="EMBL/GenBank/DDBJ databases">
        <title>Characterization of plant carbon substrate utilization by Auxenochlorella protothecoides.</title>
        <authorList>
            <person name="Vogler B.W."/>
            <person name="Starkenburg S.R."/>
            <person name="Sudasinghe N."/>
            <person name="Schambach J.Y."/>
            <person name="Rollin J.A."/>
            <person name="Pattathil S."/>
            <person name="Barry A.N."/>
        </authorList>
    </citation>
    <scope>NUCLEOTIDE SEQUENCE [LARGE SCALE GENOMIC DNA]</scope>
    <source>
        <strain evidence="17">UTEX 25</strain>
    </source>
</reference>
<dbReference type="EMBL" id="KL662162">
    <property type="protein sequence ID" value="KFM28084.1"/>
    <property type="molecule type" value="Genomic_DNA"/>
</dbReference>
<dbReference type="SUPFAM" id="SSF47240">
    <property type="entry name" value="Ferritin-like"/>
    <property type="match status" value="1"/>
</dbReference>
<feature type="transmembrane region" description="Helical" evidence="13">
    <location>
        <begin position="50"/>
        <end position="68"/>
    </location>
</feature>
<comment type="pathway">
    <text evidence="2">Porphyrin-containing compound metabolism; chlorophyll biosynthesis.</text>
</comment>